<dbReference type="InterPro" id="IPR012337">
    <property type="entry name" value="RNaseH-like_sf"/>
</dbReference>
<organism evidence="2">
    <name type="scientific">viral metagenome</name>
    <dbReference type="NCBI Taxonomy" id="1070528"/>
    <lineage>
        <taxon>unclassified sequences</taxon>
        <taxon>metagenomes</taxon>
        <taxon>organismal metagenomes</taxon>
    </lineage>
</organism>
<feature type="domain" description="Exonuclease" evidence="1">
    <location>
        <begin position="2"/>
        <end position="207"/>
    </location>
</feature>
<accession>A0A6C0B0Q6</accession>
<dbReference type="AlphaFoldDB" id="A0A6C0B0Q6"/>
<dbReference type="Gene3D" id="3.30.420.10">
    <property type="entry name" value="Ribonuclease H-like superfamily/Ribonuclease H"/>
    <property type="match status" value="1"/>
</dbReference>
<dbReference type="Pfam" id="PF00929">
    <property type="entry name" value="RNase_T"/>
    <property type="match status" value="1"/>
</dbReference>
<name>A0A6C0B0Q6_9ZZZZ</name>
<reference evidence="2" key="1">
    <citation type="journal article" date="2020" name="Nature">
        <title>Giant virus diversity and host interactions through global metagenomics.</title>
        <authorList>
            <person name="Schulz F."/>
            <person name="Roux S."/>
            <person name="Paez-Espino D."/>
            <person name="Jungbluth S."/>
            <person name="Walsh D.A."/>
            <person name="Denef V.J."/>
            <person name="McMahon K.D."/>
            <person name="Konstantinidis K.T."/>
            <person name="Eloe-Fadrosh E.A."/>
            <person name="Kyrpides N.C."/>
            <person name="Woyke T."/>
        </authorList>
    </citation>
    <scope>NUCLEOTIDE SEQUENCE</scope>
    <source>
        <strain evidence="2">GVMAG-M-3300009182-67</strain>
    </source>
</reference>
<protein>
    <recommendedName>
        <fullName evidence="1">Exonuclease domain-containing protein</fullName>
    </recommendedName>
</protein>
<dbReference type="SMART" id="SM00479">
    <property type="entry name" value="EXOIII"/>
    <property type="match status" value="1"/>
</dbReference>
<dbReference type="CDD" id="cd06127">
    <property type="entry name" value="DEDDh"/>
    <property type="match status" value="1"/>
</dbReference>
<dbReference type="SUPFAM" id="SSF53098">
    <property type="entry name" value="Ribonuclease H-like"/>
    <property type="match status" value="1"/>
</dbReference>
<dbReference type="GO" id="GO:0003676">
    <property type="term" value="F:nucleic acid binding"/>
    <property type="evidence" value="ECO:0007669"/>
    <property type="project" value="InterPro"/>
</dbReference>
<dbReference type="InterPro" id="IPR036397">
    <property type="entry name" value="RNaseH_sf"/>
</dbReference>
<proteinExistence type="predicted"/>
<dbReference type="EMBL" id="MN739039">
    <property type="protein sequence ID" value="QHS85043.1"/>
    <property type="molecule type" value="Genomic_DNA"/>
</dbReference>
<evidence type="ECO:0000313" key="2">
    <source>
        <dbReference type="EMBL" id="QHS85043.1"/>
    </source>
</evidence>
<dbReference type="InterPro" id="IPR013520">
    <property type="entry name" value="Ribonucl_H"/>
</dbReference>
<evidence type="ECO:0000259" key="1">
    <source>
        <dbReference type="SMART" id="SM00479"/>
    </source>
</evidence>
<sequence>MGYLIFDTETNGLPQCKAYGFFPPYTQTEKYAGARVVQVSYIITNEVYTKLEESDTIIKMDDFKITNSEFHGITEHISETQGITFQEFAKGFSNSLDFVHTIVAHNLNFDFNVICAELYRYGFHDIITKLESKKQICTMKRYKNLVCATFKSGTGSFKGEPSLRFKDPNLKELYTFATGEVMENHHNSMYDVLNLHKAVKLLEMKFNLT</sequence>